<proteinExistence type="inferred from homology"/>
<keyword evidence="4 6" id="KW-0274">FAD</keyword>
<dbReference type="SUPFAM" id="SSF63380">
    <property type="entry name" value="Riboflavin synthase domain-like"/>
    <property type="match status" value="1"/>
</dbReference>
<evidence type="ECO:0000256" key="7">
    <source>
        <dbReference type="SAM" id="MobiDB-lite"/>
    </source>
</evidence>
<dbReference type="InterPro" id="IPR008333">
    <property type="entry name" value="Cbr1-like_FAD-bd_dom"/>
</dbReference>
<feature type="binding site" evidence="6">
    <location>
        <position position="274"/>
    </location>
    <ligand>
        <name>FAD</name>
        <dbReference type="ChEBI" id="CHEBI:57692"/>
    </ligand>
</feature>
<dbReference type="GO" id="GO:0016491">
    <property type="term" value="F:oxidoreductase activity"/>
    <property type="evidence" value="ECO:0007669"/>
    <property type="project" value="UniProtKB-KW"/>
</dbReference>
<sequence>MEVINHIFGLIRRDDLTRRIRDCIPDNVFENLPAITWNEFNQRVMTGANLVIAEGLVFDIHKWIPIHPGGQKILKRVIGTDITNDFFFDPAVVTVINKNFSNEYNEKINQNSLSVLTDNMYREKTQKEGIFKPYSVANAVDLINATAFKDKRVAMHRHSKFATSKIATMVVARIIDPIDENNSSHSPSISSPKRDIDIKILNSDDDMKDHPTYSPTIFRRYILTNIESVSRSDSEKPVKKFTFQVIHPKDRLPKFLPGDYIEIMSDANNHVVIRPYTPLQGPTENSFCILVKIYKDGAMSQHLNKQLRNFEIKVRGPFDIAERMAQVSSPTLKPASIISRPSSPSLTSPTHAFATGNDKFGGYHNSDKRSYSGMSRGQSMYNYSISNIGSNITSGYNLNHILEGRSGILLNKEREDLCWDHLFMICGGTGITPMLQLIQYHMDKAATVGSKFNLYLLNANDTIADLIQPQYLDYLCTVLKGKLRITYILSRPPPIWRGLSGQIDDTLLFDWIHQNYSVPPPAIPPRLSNYGTASGSNTSSMISTNTNTQPPPRPKHYSKNPIHDFEEYEEIVEQYNTDSRTSQQRRQQRRRQNDDDNDLYDPQYRASNSRMPPPSPIQIPVESQTPPSHYSPNSQNLPYYFSPLHSNLQHTNEIMLLNERHNYMKALAMDNSNQVKVVVCGSGRFNDNIRRSLEKLGFPIEEKALFIV</sequence>
<feature type="domain" description="FAD-binding FR-type" evidence="9">
    <location>
        <begin position="216"/>
        <end position="324"/>
    </location>
</feature>
<dbReference type="OrthoDB" id="823504at2759"/>
<evidence type="ECO:0000259" key="9">
    <source>
        <dbReference type="PROSITE" id="PS51384"/>
    </source>
</evidence>
<feature type="binding site" evidence="6">
    <location>
        <position position="276"/>
    </location>
    <ligand>
        <name>FAD</name>
        <dbReference type="ChEBI" id="CHEBI:57692"/>
    </ligand>
</feature>
<comment type="similarity">
    <text evidence="2">Belongs to the flavoprotein pyridine nucleotide cytochrome reductase family.</text>
</comment>
<dbReference type="InterPro" id="IPR036400">
    <property type="entry name" value="Cyt_B5-like_heme/steroid_sf"/>
</dbReference>
<keyword evidence="11" id="KW-1185">Reference proteome</keyword>
<evidence type="ECO:0000259" key="8">
    <source>
        <dbReference type="PROSITE" id="PS50255"/>
    </source>
</evidence>
<dbReference type="InterPro" id="IPR017938">
    <property type="entry name" value="Riboflavin_synthase-like_b-brl"/>
</dbReference>
<comment type="caution">
    <text evidence="10">The sequence shown here is derived from an EMBL/GenBank/DDBJ whole genome shotgun (WGS) entry which is preliminary data.</text>
</comment>
<dbReference type="InterPro" id="IPR001199">
    <property type="entry name" value="Cyt_B5-like_heme/steroid-bd"/>
</dbReference>
<dbReference type="AlphaFoldDB" id="A0A397T115"/>
<feature type="region of interest" description="Disordered" evidence="7">
    <location>
        <begin position="522"/>
        <end position="560"/>
    </location>
</feature>
<protein>
    <recommendedName>
        <fullName evidence="12">FAD-binding FR-type domain-containing protein</fullName>
    </recommendedName>
</protein>
<evidence type="ECO:0008006" key="12">
    <source>
        <dbReference type="Google" id="ProtNLM"/>
    </source>
</evidence>
<feature type="region of interest" description="Disordered" evidence="7">
    <location>
        <begin position="575"/>
        <end position="634"/>
    </location>
</feature>
<name>A0A397T115_9GLOM</name>
<dbReference type="SUPFAM" id="SSF52343">
    <property type="entry name" value="Ferredoxin reductase-like, C-terminal NADP-linked domain"/>
    <property type="match status" value="1"/>
</dbReference>
<feature type="compositionally biased region" description="Polar residues" evidence="7">
    <location>
        <begin position="621"/>
        <end position="634"/>
    </location>
</feature>
<dbReference type="InterPro" id="IPR017927">
    <property type="entry name" value="FAD-bd_FR_type"/>
</dbReference>
<dbReference type="Gene3D" id="3.40.50.80">
    <property type="entry name" value="Nucleotide-binding domain of ferredoxin-NADP reductase (FNR) module"/>
    <property type="match status" value="1"/>
</dbReference>
<dbReference type="EMBL" id="QKYT01000199">
    <property type="protein sequence ID" value="RIA89935.1"/>
    <property type="molecule type" value="Genomic_DNA"/>
</dbReference>
<dbReference type="Proteomes" id="UP000265703">
    <property type="component" value="Unassembled WGS sequence"/>
</dbReference>
<gene>
    <name evidence="10" type="ORF">C1645_170075</name>
</gene>
<feature type="compositionally biased region" description="Low complexity" evidence="7">
    <location>
        <begin position="334"/>
        <end position="350"/>
    </location>
</feature>
<feature type="binding site" evidence="6">
    <location>
        <position position="300"/>
    </location>
    <ligand>
        <name>FAD</name>
        <dbReference type="ChEBI" id="CHEBI:57692"/>
    </ligand>
</feature>
<dbReference type="Pfam" id="PF00970">
    <property type="entry name" value="FAD_binding_6"/>
    <property type="match status" value="1"/>
</dbReference>
<evidence type="ECO:0000256" key="3">
    <source>
        <dbReference type="ARBA" id="ARBA00022630"/>
    </source>
</evidence>
<dbReference type="SUPFAM" id="SSF55856">
    <property type="entry name" value="Cytochrome b5-like heme/steroid binding domain"/>
    <property type="match status" value="1"/>
</dbReference>
<dbReference type="InterPro" id="IPR001433">
    <property type="entry name" value="OxRdtase_FAD/NAD-bd"/>
</dbReference>
<evidence type="ECO:0000256" key="6">
    <source>
        <dbReference type="PIRSR" id="PIRSR601834-1"/>
    </source>
</evidence>
<accession>A0A397T115</accession>
<dbReference type="PANTHER" id="PTHR19370">
    <property type="entry name" value="NADH-CYTOCHROME B5 REDUCTASE"/>
    <property type="match status" value="1"/>
</dbReference>
<organism evidence="10 11">
    <name type="scientific">Glomus cerebriforme</name>
    <dbReference type="NCBI Taxonomy" id="658196"/>
    <lineage>
        <taxon>Eukaryota</taxon>
        <taxon>Fungi</taxon>
        <taxon>Fungi incertae sedis</taxon>
        <taxon>Mucoromycota</taxon>
        <taxon>Glomeromycotina</taxon>
        <taxon>Glomeromycetes</taxon>
        <taxon>Glomerales</taxon>
        <taxon>Glomeraceae</taxon>
        <taxon>Glomus</taxon>
    </lineage>
</organism>
<feature type="binding site" evidence="6">
    <location>
        <position position="432"/>
    </location>
    <ligand>
        <name>FAD</name>
        <dbReference type="ChEBI" id="CHEBI:57692"/>
    </ligand>
</feature>
<reference evidence="10 11" key="1">
    <citation type="submission" date="2018-06" db="EMBL/GenBank/DDBJ databases">
        <title>Comparative genomics reveals the genomic features of Rhizophagus irregularis, R. cerebriforme, R. diaphanum and Gigaspora rosea, and their symbiotic lifestyle signature.</title>
        <authorList>
            <person name="Morin E."/>
            <person name="San Clemente H."/>
            <person name="Chen E.C.H."/>
            <person name="De La Providencia I."/>
            <person name="Hainaut M."/>
            <person name="Kuo A."/>
            <person name="Kohler A."/>
            <person name="Murat C."/>
            <person name="Tang N."/>
            <person name="Roy S."/>
            <person name="Loubradou J."/>
            <person name="Henrissat B."/>
            <person name="Grigoriev I.V."/>
            <person name="Corradi N."/>
            <person name="Roux C."/>
            <person name="Martin F.M."/>
        </authorList>
    </citation>
    <scope>NUCLEOTIDE SEQUENCE [LARGE SCALE GENOMIC DNA]</scope>
    <source>
        <strain evidence="10 11">DAOM 227022</strain>
    </source>
</reference>
<dbReference type="Pfam" id="PF00173">
    <property type="entry name" value="Cyt-b5"/>
    <property type="match status" value="1"/>
</dbReference>
<dbReference type="InterPro" id="IPR001834">
    <property type="entry name" value="CBR-like"/>
</dbReference>
<evidence type="ECO:0000256" key="5">
    <source>
        <dbReference type="ARBA" id="ARBA00023002"/>
    </source>
</evidence>
<dbReference type="PROSITE" id="PS50255">
    <property type="entry name" value="CYTOCHROME_B5_2"/>
    <property type="match status" value="1"/>
</dbReference>
<evidence type="ECO:0000256" key="4">
    <source>
        <dbReference type="ARBA" id="ARBA00022827"/>
    </source>
</evidence>
<keyword evidence="3 6" id="KW-0285">Flavoprotein</keyword>
<evidence type="ECO:0000256" key="1">
    <source>
        <dbReference type="ARBA" id="ARBA00001974"/>
    </source>
</evidence>
<evidence type="ECO:0000313" key="11">
    <source>
        <dbReference type="Proteomes" id="UP000265703"/>
    </source>
</evidence>
<dbReference type="STRING" id="658196.A0A397T115"/>
<dbReference type="Pfam" id="PF00175">
    <property type="entry name" value="NAD_binding_1"/>
    <property type="match status" value="1"/>
</dbReference>
<comment type="cofactor">
    <cofactor evidence="1 6">
        <name>FAD</name>
        <dbReference type="ChEBI" id="CHEBI:57692"/>
    </cofactor>
</comment>
<feature type="binding site" evidence="6">
    <location>
        <position position="275"/>
    </location>
    <ligand>
        <name>FAD</name>
        <dbReference type="ChEBI" id="CHEBI:57692"/>
    </ligand>
</feature>
<feature type="domain" description="Cytochrome b5 heme-binding" evidence="8">
    <location>
        <begin position="32"/>
        <end position="86"/>
    </location>
</feature>
<dbReference type="Gene3D" id="3.10.120.10">
    <property type="entry name" value="Cytochrome b5-like heme/steroid binding domain"/>
    <property type="match status" value="1"/>
</dbReference>
<dbReference type="InterPro" id="IPR039261">
    <property type="entry name" value="FNR_nucleotide-bd"/>
</dbReference>
<feature type="compositionally biased region" description="Low complexity" evidence="7">
    <location>
        <begin position="532"/>
        <end position="548"/>
    </location>
</feature>
<feature type="binding site" evidence="6">
    <location>
        <position position="290"/>
    </location>
    <ligand>
        <name>FAD</name>
        <dbReference type="ChEBI" id="CHEBI:57692"/>
    </ligand>
</feature>
<feature type="binding site" evidence="6">
    <location>
        <position position="292"/>
    </location>
    <ligand>
        <name>FAD</name>
        <dbReference type="ChEBI" id="CHEBI:57692"/>
    </ligand>
</feature>
<dbReference type="Gene3D" id="2.40.30.10">
    <property type="entry name" value="Translation factors"/>
    <property type="match status" value="1"/>
</dbReference>
<feature type="region of interest" description="Disordered" evidence="7">
    <location>
        <begin position="332"/>
        <end position="351"/>
    </location>
</feature>
<evidence type="ECO:0000313" key="10">
    <source>
        <dbReference type="EMBL" id="RIA89935.1"/>
    </source>
</evidence>
<evidence type="ECO:0000256" key="2">
    <source>
        <dbReference type="ARBA" id="ARBA00006105"/>
    </source>
</evidence>
<feature type="binding site" evidence="6">
    <location>
        <position position="299"/>
    </location>
    <ligand>
        <name>FAD</name>
        <dbReference type="ChEBI" id="CHEBI:57692"/>
    </ligand>
</feature>
<keyword evidence="5" id="KW-0560">Oxidoreductase</keyword>
<dbReference type="PROSITE" id="PS51384">
    <property type="entry name" value="FAD_FR"/>
    <property type="match status" value="1"/>
</dbReference>